<evidence type="ECO:0000313" key="3">
    <source>
        <dbReference type="EMBL" id="KAJ3576991.1"/>
    </source>
</evidence>
<feature type="compositionally biased region" description="Low complexity" evidence="1">
    <location>
        <begin position="1134"/>
        <end position="1144"/>
    </location>
</feature>
<dbReference type="InterPro" id="IPR041078">
    <property type="entry name" value="Plavaka"/>
</dbReference>
<proteinExistence type="predicted"/>
<feature type="compositionally biased region" description="Basic and acidic residues" evidence="1">
    <location>
        <begin position="19"/>
        <end position="28"/>
    </location>
</feature>
<feature type="compositionally biased region" description="Polar residues" evidence="1">
    <location>
        <begin position="1185"/>
        <end position="1195"/>
    </location>
</feature>
<dbReference type="Proteomes" id="UP001213000">
    <property type="component" value="Unassembled WGS sequence"/>
</dbReference>
<feature type="compositionally biased region" description="Acidic residues" evidence="1">
    <location>
        <begin position="29"/>
        <end position="64"/>
    </location>
</feature>
<feature type="region of interest" description="Disordered" evidence="1">
    <location>
        <begin position="1"/>
        <end position="111"/>
    </location>
</feature>
<protein>
    <recommendedName>
        <fullName evidence="2">DUF6830 domain-containing protein</fullName>
    </recommendedName>
</protein>
<dbReference type="Pfam" id="PF20722">
    <property type="entry name" value="DUF6830"/>
    <property type="match status" value="1"/>
</dbReference>
<reference evidence="3" key="1">
    <citation type="submission" date="2022-07" db="EMBL/GenBank/DDBJ databases">
        <title>Genome Sequence of Leucocoprinus birnbaumii.</title>
        <authorList>
            <person name="Buettner E."/>
        </authorList>
    </citation>
    <scope>NUCLEOTIDE SEQUENCE</scope>
    <source>
        <strain evidence="3">VT141</strain>
    </source>
</reference>
<keyword evidence="4" id="KW-1185">Reference proteome</keyword>
<dbReference type="Pfam" id="PF18759">
    <property type="entry name" value="Plavaka"/>
    <property type="match status" value="1"/>
</dbReference>
<comment type="caution">
    <text evidence="3">The sequence shown here is derived from an EMBL/GenBank/DDBJ whole genome shotgun (WGS) entry which is preliminary data.</text>
</comment>
<feature type="compositionally biased region" description="Low complexity" evidence="1">
    <location>
        <begin position="1197"/>
        <end position="1210"/>
    </location>
</feature>
<feature type="compositionally biased region" description="Polar residues" evidence="1">
    <location>
        <begin position="1097"/>
        <end position="1122"/>
    </location>
</feature>
<feature type="region of interest" description="Disordered" evidence="1">
    <location>
        <begin position="1083"/>
        <end position="1210"/>
    </location>
</feature>
<dbReference type="EMBL" id="JANIEX010000001">
    <property type="protein sequence ID" value="KAJ3576991.1"/>
    <property type="molecule type" value="Genomic_DNA"/>
</dbReference>
<feature type="domain" description="DUF6830" evidence="2">
    <location>
        <begin position="733"/>
        <end position="870"/>
    </location>
</feature>
<evidence type="ECO:0000256" key="1">
    <source>
        <dbReference type="SAM" id="MobiDB-lite"/>
    </source>
</evidence>
<evidence type="ECO:0000259" key="2">
    <source>
        <dbReference type="Pfam" id="PF20722"/>
    </source>
</evidence>
<gene>
    <name evidence="3" type="ORF">NP233_g6</name>
</gene>
<feature type="region of interest" description="Disordered" evidence="1">
    <location>
        <begin position="131"/>
        <end position="150"/>
    </location>
</feature>
<name>A0AAD5YYW2_9AGAR</name>
<dbReference type="AlphaFoldDB" id="A0AAD5YYW2"/>
<dbReference type="InterPro" id="IPR049233">
    <property type="entry name" value="DUF6830"/>
</dbReference>
<organism evidence="3 4">
    <name type="scientific">Leucocoprinus birnbaumii</name>
    <dbReference type="NCBI Taxonomy" id="56174"/>
    <lineage>
        <taxon>Eukaryota</taxon>
        <taxon>Fungi</taxon>
        <taxon>Dikarya</taxon>
        <taxon>Basidiomycota</taxon>
        <taxon>Agaricomycotina</taxon>
        <taxon>Agaricomycetes</taxon>
        <taxon>Agaricomycetidae</taxon>
        <taxon>Agaricales</taxon>
        <taxon>Agaricineae</taxon>
        <taxon>Agaricaceae</taxon>
        <taxon>Leucocoprinus</taxon>
    </lineage>
</organism>
<sequence length="1231" mass="139046">MLEVAPEWASGVPESVDEDFNRHQHTYSDDEEDLPALMDSDNEEEGECSEDELEWHSDEEDQDYDIGFGTPEEPLISLGPDLCPFTLDHDDSAVNPADSHETDSIDDADEDVDTEDILNSFQDRSAAERPLIDDGHGLKPAHSVRYSEKHRKSRAGSVITASARSDAHYASHVAGNSGSEPNPWAPFASKMDWEVAKWAKLRSIGSTDASELLGIEGVYNSLQLSYKNVKELNDIIDSLPTRPEFHRNEVKVNGQTVVFHSRNITECLEHLWRDPGLVDDLIVEPERQYADEEKTSRIYHEMNTGDWWWTTQAQVEKATGDRQATIVPIIISSDKTQLTTFRNKQAYPVYMTLGNIPKHIRRKPSRQAQILLAYLPTDKLEHISNKSSRRRAVANLFHACMRFILKPLKALGEKGIELTSGDGAVRRCYPILAAYVGDYPEQVLVTLVKTGRCPVCPAPRKGIGDKGSGLDPRDIEPIRRALAKIDQGAAVYKKACAKVGIKPVQDPFWRRLPHCNIYSCITPDLLHQLYQGVIKHLVSWLEEAIGTSEIDKRCSRFPPNHHIRLFIKGISGLSRVTGTEHDQMCRFLLGIVLDVKLPNGASSAKLVKAVRATLDFLYLAKYPIHSTATLKRLSAALRRFQKYRQVFVDLEIREHFDITKLHFLEHYFFLIQYLGSLDNFNTEYTERLHINMAKDAFRATNKKDEYLQMTKWLDRRERMLLHEKFIQRALIRASSTPPIPNPRHLPSLVLRRHLQMARHPTHKALLLTKISHQYGAINLIPALQMFALQMQNSGLSMQQVKTLAPSIRIPFRRLAVYHRIKYTSYDPHALDPSSPSVVDSIHVDPPSEDKYGNRVPGRFDTVLVNCDNADFVGARGHCVAQWFPNGCKFKYFAYVEWFLPFSRARIDSASGLYRITRAFEEGPRKHRKASIIPIDYITQSIHLFPKFGPAVPPDWMSDSVLEDCEVFYVNTFSNRFVSRHILLSSTNHYHQRDTYSPVTAMAAPSPKVQIAYPHYFNINPDTQQPYSQGELRILGNASHLTLLRSGNEPYMQLHEQLVYAQAQVQSLETAYNGLLGTITEKLTPPPAQVPVGPFPANSSNTVEPAATTSLPVVTGSSTQAVSAPSGERGPSPIPSLISSRSSSPDLVIVRHDIRPRPVPASPPQSRKRKRTVSSPSWVKNPRTGIWQNQGTGRHPSSSRTSSSQSLISTNRRIERLSNSSRSLNWLSRWNN</sequence>
<feature type="compositionally biased region" description="Basic and acidic residues" evidence="1">
    <location>
        <begin position="87"/>
        <end position="103"/>
    </location>
</feature>
<evidence type="ECO:0000313" key="4">
    <source>
        <dbReference type="Proteomes" id="UP001213000"/>
    </source>
</evidence>
<accession>A0AAD5YYW2</accession>